<keyword evidence="2" id="KW-1185">Reference proteome</keyword>
<sequence length="151" mass="17216">MIDTDLLGYWSDDGRRSGAAEANDMAFRDDGSGFTYWARIVGGTFTVERFTWLVDAGGRLQIRFNELLYGNWVVENGQIVHRVENTSPATDIPREFQITTYSVTSGTSMFGKRITSLKLDVLIHLGAQVYYYKHNDVDTTYGVFDPRRDIR</sequence>
<protein>
    <submittedName>
        <fullName evidence="1">Uncharacterized protein</fullName>
    </submittedName>
</protein>
<organism evidence="1 2">
    <name type="scientific">Phytoactinopolyspora alkaliphila</name>
    <dbReference type="NCBI Taxonomy" id="1783498"/>
    <lineage>
        <taxon>Bacteria</taxon>
        <taxon>Bacillati</taxon>
        <taxon>Actinomycetota</taxon>
        <taxon>Actinomycetes</taxon>
        <taxon>Jiangellales</taxon>
        <taxon>Jiangellaceae</taxon>
        <taxon>Phytoactinopolyspora</taxon>
    </lineage>
</organism>
<evidence type="ECO:0000313" key="2">
    <source>
        <dbReference type="Proteomes" id="UP000469185"/>
    </source>
</evidence>
<reference evidence="1 2" key="1">
    <citation type="submission" date="2020-02" db="EMBL/GenBank/DDBJ databases">
        <authorList>
            <person name="Li X.-J."/>
            <person name="Feng X.-M."/>
        </authorList>
    </citation>
    <scope>NUCLEOTIDE SEQUENCE [LARGE SCALE GENOMIC DNA]</scope>
    <source>
        <strain evidence="1 2">CGMCC 4.7225</strain>
    </source>
</reference>
<dbReference type="EMBL" id="JAAGOB010000007">
    <property type="protein sequence ID" value="NED96387.1"/>
    <property type="molecule type" value="Genomic_DNA"/>
</dbReference>
<proteinExistence type="predicted"/>
<dbReference type="Proteomes" id="UP000469185">
    <property type="component" value="Unassembled WGS sequence"/>
</dbReference>
<accession>A0A6N9YN62</accession>
<dbReference type="RefSeq" id="WP_163819182.1">
    <property type="nucleotide sequence ID" value="NZ_JAAGOB010000007.1"/>
</dbReference>
<dbReference type="AlphaFoldDB" id="A0A6N9YN62"/>
<evidence type="ECO:0000313" key="1">
    <source>
        <dbReference type="EMBL" id="NED96387.1"/>
    </source>
</evidence>
<name>A0A6N9YN62_9ACTN</name>
<comment type="caution">
    <text evidence="1">The sequence shown here is derived from an EMBL/GenBank/DDBJ whole genome shotgun (WGS) entry which is preliminary data.</text>
</comment>
<gene>
    <name evidence="1" type="ORF">G1H11_13835</name>
</gene>